<evidence type="ECO:0000313" key="6">
    <source>
        <dbReference type="Proteomes" id="UP001283361"/>
    </source>
</evidence>
<dbReference type="CDD" id="cd18186">
    <property type="entry name" value="BTB_POZ_ZBTB_KLHL-like"/>
    <property type="match status" value="1"/>
</dbReference>
<dbReference type="InterPro" id="IPR011333">
    <property type="entry name" value="SKP1/BTB/POZ_sf"/>
</dbReference>
<feature type="region of interest" description="Disordered" evidence="3">
    <location>
        <begin position="628"/>
        <end position="669"/>
    </location>
</feature>
<dbReference type="PANTHER" id="PTHR45632">
    <property type="entry name" value="LD33804P"/>
    <property type="match status" value="1"/>
</dbReference>
<dbReference type="Gene3D" id="3.30.710.10">
    <property type="entry name" value="Potassium Channel Kv1.1, Chain A"/>
    <property type="match status" value="1"/>
</dbReference>
<comment type="caution">
    <text evidence="5">The sequence shown here is derived from an EMBL/GenBank/DDBJ whole genome shotgun (WGS) entry which is preliminary data.</text>
</comment>
<protein>
    <recommendedName>
        <fullName evidence="4">BTB domain-containing protein</fullName>
    </recommendedName>
</protein>
<dbReference type="PANTHER" id="PTHR45632:SF3">
    <property type="entry name" value="KELCH-LIKE PROTEIN 32"/>
    <property type="match status" value="1"/>
</dbReference>
<dbReference type="AlphaFoldDB" id="A0AAE1DW86"/>
<keyword evidence="2" id="KW-0677">Repeat</keyword>
<keyword evidence="1" id="KW-0880">Kelch repeat</keyword>
<dbReference type="SUPFAM" id="SSF54695">
    <property type="entry name" value="POZ domain"/>
    <property type="match status" value="1"/>
</dbReference>
<feature type="compositionally biased region" description="Acidic residues" evidence="3">
    <location>
        <begin position="631"/>
        <end position="641"/>
    </location>
</feature>
<dbReference type="PROSITE" id="PS50097">
    <property type="entry name" value="BTB"/>
    <property type="match status" value="1"/>
</dbReference>
<dbReference type="Gene3D" id="1.25.40.420">
    <property type="match status" value="1"/>
</dbReference>
<reference evidence="5" key="1">
    <citation type="journal article" date="2023" name="G3 (Bethesda)">
        <title>A reference genome for the long-term kleptoplast-retaining sea slug Elysia crispata morphotype clarki.</title>
        <authorList>
            <person name="Eastman K.E."/>
            <person name="Pendleton A.L."/>
            <person name="Shaikh M.A."/>
            <person name="Suttiyut T."/>
            <person name="Ogas R."/>
            <person name="Tomko P."/>
            <person name="Gavelis G."/>
            <person name="Widhalm J.R."/>
            <person name="Wisecaver J.H."/>
        </authorList>
    </citation>
    <scope>NUCLEOTIDE SEQUENCE</scope>
    <source>
        <strain evidence="5">ECLA1</strain>
    </source>
</reference>
<feature type="region of interest" description="Disordered" evidence="3">
    <location>
        <begin position="695"/>
        <end position="728"/>
    </location>
</feature>
<dbReference type="Pfam" id="PF07707">
    <property type="entry name" value="BACK"/>
    <property type="match status" value="1"/>
</dbReference>
<dbReference type="EMBL" id="JAWDGP010002177">
    <property type="protein sequence ID" value="KAK3785027.1"/>
    <property type="molecule type" value="Genomic_DNA"/>
</dbReference>
<dbReference type="SMART" id="SM00225">
    <property type="entry name" value="BTB"/>
    <property type="match status" value="1"/>
</dbReference>
<dbReference type="SMART" id="SM00875">
    <property type="entry name" value="BACK"/>
    <property type="match status" value="1"/>
</dbReference>
<evidence type="ECO:0000259" key="4">
    <source>
        <dbReference type="PROSITE" id="PS50097"/>
    </source>
</evidence>
<name>A0AAE1DW86_9GAST</name>
<feature type="region of interest" description="Disordered" evidence="3">
    <location>
        <begin position="55"/>
        <end position="81"/>
    </location>
</feature>
<feature type="domain" description="BTB" evidence="4">
    <location>
        <begin position="102"/>
        <end position="169"/>
    </location>
</feature>
<gene>
    <name evidence="5" type="ORF">RRG08_037979</name>
</gene>
<keyword evidence="6" id="KW-1185">Reference proteome</keyword>
<dbReference type="Pfam" id="PF00651">
    <property type="entry name" value="BTB"/>
    <property type="match status" value="1"/>
</dbReference>
<evidence type="ECO:0000256" key="3">
    <source>
        <dbReference type="SAM" id="MobiDB-lite"/>
    </source>
</evidence>
<evidence type="ECO:0000256" key="2">
    <source>
        <dbReference type="ARBA" id="ARBA00022737"/>
    </source>
</evidence>
<dbReference type="InterPro" id="IPR011705">
    <property type="entry name" value="BACK"/>
</dbReference>
<evidence type="ECO:0000256" key="1">
    <source>
        <dbReference type="ARBA" id="ARBA00022441"/>
    </source>
</evidence>
<feature type="compositionally biased region" description="Basic and acidic residues" evidence="3">
    <location>
        <begin position="718"/>
        <end position="728"/>
    </location>
</feature>
<accession>A0AAE1DW86</accession>
<dbReference type="InterPro" id="IPR000210">
    <property type="entry name" value="BTB/POZ_dom"/>
</dbReference>
<proteinExistence type="predicted"/>
<evidence type="ECO:0000313" key="5">
    <source>
        <dbReference type="EMBL" id="KAK3785027.1"/>
    </source>
</evidence>
<dbReference type="Proteomes" id="UP001283361">
    <property type="component" value="Unassembled WGS sequence"/>
</dbReference>
<organism evidence="5 6">
    <name type="scientific">Elysia crispata</name>
    <name type="common">lettuce slug</name>
    <dbReference type="NCBI Taxonomy" id="231223"/>
    <lineage>
        <taxon>Eukaryota</taxon>
        <taxon>Metazoa</taxon>
        <taxon>Spiralia</taxon>
        <taxon>Lophotrochozoa</taxon>
        <taxon>Mollusca</taxon>
        <taxon>Gastropoda</taxon>
        <taxon>Heterobranchia</taxon>
        <taxon>Euthyneura</taxon>
        <taxon>Panpulmonata</taxon>
        <taxon>Sacoglossa</taxon>
        <taxon>Placobranchoidea</taxon>
        <taxon>Plakobranchidae</taxon>
        <taxon>Elysia</taxon>
    </lineage>
</organism>
<sequence length="750" mass="84542">MKTKRTNGTVFHPVHLKLPSPLGAGSRWEPPSSLVPAGTYVTPLRDLHHIAMAQGPDPGFEGLNSSNLEASEDKSTYSSEDMETQKQICEGLAALREDASSCDVVVVVEEAEFPCHLAILAAQSAFFKDELLSGGSHTRQRKIPLRGIKKGVFSSILSFIYGGKYVLTEENFHEIAAAAHKLQIKFLLSQCKKKIVFIELSVENCLDYLCRVRFIDDDLKRQALKCICKNFSKFNPQDVGERLEQDEIIFLVTNKKLNVKSEDDVLRMVLAWADHTSSPSQGQLLADILERTRYRLISVSYSNLNLTKHQLVLAEPRCQAVLEKISQYQLQPHLHQTWCPSAAVHREHSDVTNVLLWCNVSVNGNMIAMNLKDMKWEKVQFPTPYNRSLIPNAKVLFYDSRIFIFAGDNTLKMFNVPLRQDFRSVPLSIEGSHVRIFRDRLHFYKFEEAAGRLSITSVTNLPLLWKIDQPSYSCETSEVEDLIGMNIEQVTNIGKYHVIFFGKDGMDGYTVVWGDSDSWAPQIYPNQLGSRSPLVSFACENDIFLLQENGCLWRCRHELDSQGLSFALEKVLWDGAYCLDGAVLYNEQLIIVGDFEDQVEEAWPLDGVFQSLKKIKRFKTIKFDFAGNGTSEDDDDDDDDGGGVGVGVGDDHDDDEQPSFPRKLKQISYPCLDQDDAPQDLLPRKSRKFRHALVDLSPRQSGIHRPHDGPAQTPEDPETLRTTEKADSQLKTCGDISLALLPKTLLPQTV</sequence>